<sequence length="117" mass="13528">MDRWKIIYYETAQGQSPIFDFIQNLDIRIRNKIADVLDLLAEYGIQIGSHHAKKLAGTPLWELRILGESSIRLFYVAIVGKQFLLLHGIIKKTQKTPTKEIKTALARLKEYQSRIMS</sequence>
<protein>
    <recommendedName>
        <fullName evidence="3">Toxin-antitoxin system, toxin component, RelE family</fullName>
    </recommendedName>
</protein>
<dbReference type="Proteomes" id="UP000034324">
    <property type="component" value="Unassembled WGS sequence"/>
</dbReference>
<dbReference type="Pfam" id="PF05973">
    <property type="entry name" value="Gp49"/>
    <property type="match status" value="1"/>
</dbReference>
<dbReference type="SUPFAM" id="SSF143011">
    <property type="entry name" value="RelE-like"/>
    <property type="match status" value="1"/>
</dbReference>
<accession>A0A0G0KTE6</accession>
<evidence type="ECO:0000313" key="2">
    <source>
        <dbReference type="Proteomes" id="UP000034324"/>
    </source>
</evidence>
<evidence type="ECO:0000313" key="1">
    <source>
        <dbReference type="EMBL" id="KKQ78795.1"/>
    </source>
</evidence>
<dbReference type="InterPro" id="IPR035093">
    <property type="entry name" value="RelE/ParE_toxin_dom_sf"/>
</dbReference>
<dbReference type="InterPro" id="IPR009241">
    <property type="entry name" value="HigB-like"/>
</dbReference>
<evidence type="ECO:0008006" key="3">
    <source>
        <dbReference type="Google" id="ProtNLM"/>
    </source>
</evidence>
<gene>
    <name evidence="1" type="ORF">US99_C0011G0010</name>
</gene>
<dbReference type="AlphaFoldDB" id="A0A0G0KTE6"/>
<organism evidence="1 2">
    <name type="scientific">Candidatus Daviesbacteria bacterium GW2011_GWF2_38_6</name>
    <dbReference type="NCBI Taxonomy" id="1618432"/>
    <lineage>
        <taxon>Bacteria</taxon>
        <taxon>Candidatus Daviesiibacteriota</taxon>
    </lineage>
</organism>
<name>A0A0G0KTE6_9BACT</name>
<dbReference type="PATRIC" id="fig|1618432.3.peg.189"/>
<reference evidence="1 2" key="1">
    <citation type="journal article" date="2015" name="Nature">
        <title>rRNA introns, odd ribosomes, and small enigmatic genomes across a large radiation of phyla.</title>
        <authorList>
            <person name="Brown C.T."/>
            <person name="Hug L.A."/>
            <person name="Thomas B.C."/>
            <person name="Sharon I."/>
            <person name="Castelle C.J."/>
            <person name="Singh A."/>
            <person name="Wilkins M.J."/>
            <person name="Williams K.H."/>
            <person name="Banfield J.F."/>
        </authorList>
    </citation>
    <scope>NUCLEOTIDE SEQUENCE [LARGE SCALE GENOMIC DNA]</scope>
</reference>
<dbReference type="EMBL" id="LBVC01000011">
    <property type="protein sequence ID" value="KKQ78795.1"/>
    <property type="molecule type" value="Genomic_DNA"/>
</dbReference>
<proteinExistence type="predicted"/>
<comment type="caution">
    <text evidence="1">The sequence shown here is derived from an EMBL/GenBank/DDBJ whole genome shotgun (WGS) entry which is preliminary data.</text>
</comment>